<feature type="region of interest" description="Disordered" evidence="1">
    <location>
        <begin position="76"/>
        <end position="96"/>
    </location>
</feature>
<reference evidence="2 3" key="1">
    <citation type="journal article" date="2013" name="PLoS ONE">
        <title>Lactobacillus paracasei comparative genomics: towards species pan-genome definition and exploitation of diversity.</title>
        <authorList>
            <person name="Smokvina T."/>
            <person name="Wels M."/>
            <person name="Polka J."/>
            <person name="Chervaux C."/>
            <person name="Brisse S."/>
            <person name="Boekhorst J."/>
            <person name="van Hylckama Vlieg J.E."/>
            <person name="Siezen R.J."/>
        </authorList>
    </citation>
    <scope>NUCLEOTIDE SEQUENCE [LARGE SCALE GENOMIC DNA]</scope>
    <source>
        <strain evidence="2 3">Lpp123</strain>
    </source>
</reference>
<evidence type="ECO:0000313" key="2">
    <source>
        <dbReference type="EMBL" id="EPC58636.1"/>
    </source>
</evidence>
<dbReference type="GO" id="GO:0016740">
    <property type="term" value="F:transferase activity"/>
    <property type="evidence" value="ECO:0007669"/>
    <property type="project" value="UniProtKB-KW"/>
</dbReference>
<keyword evidence="2" id="KW-0808">Transferase</keyword>
<proteinExistence type="predicted"/>
<dbReference type="EMBL" id="ANJW01000077">
    <property type="protein sequence ID" value="EPC58636.1"/>
    <property type="molecule type" value="Genomic_DNA"/>
</dbReference>
<sequence>ALTGDYTDQLLDDPALGTTFSTETEMVHQVVNYLKHPNAYDDAKPRQEKLAAISADRFGDRVLDFYQDILSHYSPNEADEAAPWTDEDSSKRTMKG</sequence>
<name>A0A829GL01_LACPA</name>
<feature type="non-terminal residue" evidence="2">
    <location>
        <position position="1"/>
    </location>
</feature>
<accession>A0A829GL01</accession>
<evidence type="ECO:0000313" key="3">
    <source>
        <dbReference type="Proteomes" id="UP000014316"/>
    </source>
</evidence>
<dbReference type="AlphaFoldDB" id="A0A829GL01"/>
<protein>
    <submittedName>
        <fullName evidence="2">Glycosyltransferase</fullName>
    </submittedName>
</protein>
<dbReference type="Proteomes" id="UP000014316">
    <property type="component" value="Unassembled WGS sequence"/>
</dbReference>
<gene>
    <name evidence="2" type="ORF">Lpp123_01324</name>
</gene>
<evidence type="ECO:0000256" key="1">
    <source>
        <dbReference type="SAM" id="MobiDB-lite"/>
    </source>
</evidence>
<comment type="caution">
    <text evidence="2">The sequence shown here is derived from an EMBL/GenBank/DDBJ whole genome shotgun (WGS) entry which is preliminary data.</text>
</comment>
<organism evidence="2 3">
    <name type="scientific">Lacticaseibacillus paracasei subsp. paracasei Lpp123</name>
    <dbReference type="NCBI Taxonomy" id="1256201"/>
    <lineage>
        <taxon>Bacteria</taxon>
        <taxon>Bacillati</taxon>
        <taxon>Bacillota</taxon>
        <taxon>Bacilli</taxon>
        <taxon>Lactobacillales</taxon>
        <taxon>Lactobacillaceae</taxon>
        <taxon>Lacticaseibacillus</taxon>
    </lineage>
</organism>